<evidence type="ECO:0000313" key="3">
    <source>
        <dbReference type="Proteomes" id="UP001154282"/>
    </source>
</evidence>
<protein>
    <submittedName>
        <fullName evidence="2">Uncharacterized protein</fullName>
    </submittedName>
</protein>
<gene>
    <name evidence="2" type="ORF">LITE_LOCUS15041</name>
</gene>
<feature type="region of interest" description="Disordered" evidence="1">
    <location>
        <begin position="1"/>
        <end position="33"/>
    </location>
</feature>
<feature type="compositionally biased region" description="Gly residues" evidence="1">
    <location>
        <begin position="189"/>
        <end position="202"/>
    </location>
</feature>
<dbReference type="AlphaFoldDB" id="A0AAV0JMF3"/>
<accession>A0AAV0JMF3</accession>
<feature type="region of interest" description="Disordered" evidence="1">
    <location>
        <begin position="154"/>
        <end position="226"/>
    </location>
</feature>
<proteinExistence type="predicted"/>
<evidence type="ECO:0000313" key="2">
    <source>
        <dbReference type="EMBL" id="CAI0411125.1"/>
    </source>
</evidence>
<name>A0AAV0JMF3_9ROSI</name>
<feature type="compositionally biased region" description="Basic and acidic residues" evidence="1">
    <location>
        <begin position="114"/>
        <end position="126"/>
    </location>
</feature>
<dbReference type="EMBL" id="CAMGYJ010000005">
    <property type="protein sequence ID" value="CAI0411125.1"/>
    <property type="molecule type" value="Genomic_DNA"/>
</dbReference>
<feature type="region of interest" description="Disordered" evidence="1">
    <location>
        <begin position="103"/>
        <end position="126"/>
    </location>
</feature>
<feature type="compositionally biased region" description="Basic and acidic residues" evidence="1">
    <location>
        <begin position="172"/>
        <end position="186"/>
    </location>
</feature>
<reference evidence="2" key="1">
    <citation type="submission" date="2022-08" db="EMBL/GenBank/DDBJ databases">
        <authorList>
            <person name="Gutierrez-Valencia J."/>
        </authorList>
    </citation>
    <scope>NUCLEOTIDE SEQUENCE</scope>
</reference>
<sequence>SSSLPTFLSLRWKNKRKKNGNNQNPIAKRNPKQPISVKLFSAIFLWLNPESEQQQNGVQSGSRVRLPLQDRLDRRLRRRQIQHPLQIHPQRVLPRIQIHHRRRIRHQDPPGGRENGEGADMGHGRAREVQSNYKRVLQGSRGSATGLRHNEAADVRQRAAVAPRAARPRGLQHRDHDGREQVRFEPPEGGVGGGRPDVGGEGRALVPRDVGARSVQCGEGISDDLA</sequence>
<keyword evidence="3" id="KW-1185">Reference proteome</keyword>
<dbReference type="Proteomes" id="UP001154282">
    <property type="component" value="Unassembled WGS sequence"/>
</dbReference>
<comment type="caution">
    <text evidence="2">The sequence shown here is derived from an EMBL/GenBank/DDBJ whole genome shotgun (WGS) entry which is preliminary data.</text>
</comment>
<evidence type="ECO:0000256" key="1">
    <source>
        <dbReference type="SAM" id="MobiDB-lite"/>
    </source>
</evidence>
<feature type="non-terminal residue" evidence="2">
    <location>
        <position position="1"/>
    </location>
</feature>
<organism evidence="2 3">
    <name type="scientific">Linum tenue</name>
    <dbReference type="NCBI Taxonomy" id="586396"/>
    <lineage>
        <taxon>Eukaryota</taxon>
        <taxon>Viridiplantae</taxon>
        <taxon>Streptophyta</taxon>
        <taxon>Embryophyta</taxon>
        <taxon>Tracheophyta</taxon>
        <taxon>Spermatophyta</taxon>
        <taxon>Magnoliopsida</taxon>
        <taxon>eudicotyledons</taxon>
        <taxon>Gunneridae</taxon>
        <taxon>Pentapetalae</taxon>
        <taxon>rosids</taxon>
        <taxon>fabids</taxon>
        <taxon>Malpighiales</taxon>
        <taxon>Linaceae</taxon>
        <taxon>Linum</taxon>
    </lineage>
</organism>